<keyword evidence="9" id="KW-0472">Membrane</keyword>
<dbReference type="InterPro" id="IPR037682">
    <property type="entry name" value="TonB_C"/>
</dbReference>
<keyword evidence="5" id="KW-0997">Cell inner membrane</keyword>
<evidence type="ECO:0000256" key="7">
    <source>
        <dbReference type="ARBA" id="ARBA00022927"/>
    </source>
</evidence>
<protein>
    <submittedName>
        <fullName evidence="12">TonB family protein</fullName>
    </submittedName>
</protein>
<dbReference type="InterPro" id="IPR006260">
    <property type="entry name" value="TonB/TolA_C"/>
</dbReference>
<evidence type="ECO:0000313" key="13">
    <source>
        <dbReference type="Proteomes" id="UP000321046"/>
    </source>
</evidence>
<keyword evidence="3" id="KW-0813">Transport</keyword>
<dbReference type="InterPro" id="IPR051045">
    <property type="entry name" value="TonB-dependent_transducer"/>
</dbReference>
<accession>A0A5C6XII7</accession>
<dbReference type="PROSITE" id="PS52015">
    <property type="entry name" value="TONB_CTD"/>
    <property type="match status" value="1"/>
</dbReference>
<evidence type="ECO:0000256" key="1">
    <source>
        <dbReference type="ARBA" id="ARBA00004383"/>
    </source>
</evidence>
<comment type="subcellular location">
    <subcellularLocation>
        <location evidence="1">Cell inner membrane</location>
        <topology evidence="1">Single-pass membrane protein</topology>
        <orientation evidence="1">Periplasmic side</orientation>
    </subcellularLocation>
</comment>
<dbReference type="GO" id="GO:0031992">
    <property type="term" value="F:energy transducer activity"/>
    <property type="evidence" value="ECO:0007669"/>
    <property type="project" value="TreeGrafter"/>
</dbReference>
<feature type="region of interest" description="Disordered" evidence="10">
    <location>
        <begin position="58"/>
        <end position="178"/>
    </location>
</feature>
<dbReference type="GO" id="GO:0098797">
    <property type="term" value="C:plasma membrane protein complex"/>
    <property type="evidence" value="ECO:0007669"/>
    <property type="project" value="TreeGrafter"/>
</dbReference>
<evidence type="ECO:0000256" key="6">
    <source>
        <dbReference type="ARBA" id="ARBA00022692"/>
    </source>
</evidence>
<evidence type="ECO:0000256" key="4">
    <source>
        <dbReference type="ARBA" id="ARBA00022475"/>
    </source>
</evidence>
<dbReference type="SUPFAM" id="SSF74653">
    <property type="entry name" value="TolA/TonB C-terminal domain"/>
    <property type="match status" value="1"/>
</dbReference>
<dbReference type="EMBL" id="VOSL01000013">
    <property type="protein sequence ID" value="TXD42764.1"/>
    <property type="molecule type" value="Genomic_DNA"/>
</dbReference>
<keyword evidence="8" id="KW-1133">Transmembrane helix</keyword>
<feature type="compositionally biased region" description="Low complexity" evidence="10">
    <location>
        <begin position="110"/>
        <end position="123"/>
    </location>
</feature>
<feature type="compositionally biased region" description="Pro residues" evidence="10">
    <location>
        <begin position="166"/>
        <end position="177"/>
    </location>
</feature>
<comment type="similarity">
    <text evidence="2">Belongs to the TonB family.</text>
</comment>
<keyword evidence="4" id="KW-1003">Cell membrane</keyword>
<feature type="compositionally biased region" description="Pro residues" evidence="10">
    <location>
        <begin position="80"/>
        <end position="107"/>
    </location>
</feature>
<dbReference type="Proteomes" id="UP000321046">
    <property type="component" value="Unassembled WGS sequence"/>
</dbReference>
<dbReference type="Gene3D" id="3.30.1150.10">
    <property type="match status" value="1"/>
</dbReference>
<dbReference type="GO" id="GO:0015031">
    <property type="term" value="P:protein transport"/>
    <property type="evidence" value="ECO:0007669"/>
    <property type="project" value="UniProtKB-KW"/>
</dbReference>
<evidence type="ECO:0000256" key="2">
    <source>
        <dbReference type="ARBA" id="ARBA00006555"/>
    </source>
</evidence>
<feature type="compositionally biased region" description="Acidic residues" evidence="10">
    <location>
        <begin position="144"/>
        <end position="160"/>
    </location>
</feature>
<keyword evidence="6" id="KW-0812">Transmembrane</keyword>
<evidence type="ECO:0000313" key="12">
    <source>
        <dbReference type="EMBL" id="TXD42764.1"/>
    </source>
</evidence>
<feature type="domain" description="TonB C-terminal" evidence="11">
    <location>
        <begin position="185"/>
        <end position="277"/>
    </location>
</feature>
<dbReference type="Pfam" id="PF03544">
    <property type="entry name" value="TonB_C"/>
    <property type="match status" value="1"/>
</dbReference>
<dbReference type="AlphaFoldDB" id="A0A5C6XII7"/>
<keyword evidence="7" id="KW-0653">Protein transport</keyword>
<reference evidence="12 13" key="1">
    <citation type="submission" date="2019-08" db="EMBL/GenBank/DDBJ databases">
        <title>Bradymonadales sp. TMQ2.</title>
        <authorList>
            <person name="Liang Q."/>
        </authorList>
    </citation>
    <scope>NUCLEOTIDE SEQUENCE [LARGE SCALE GENOMIC DNA]</scope>
    <source>
        <strain evidence="12 13">TMQ2</strain>
    </source>
</reference>
<evidence type="ECO:0000256" key="10">
    <source>
        <dbReference type="SAM" id="MobiDB-lite"/>
    </source>
</evidence>
<sequence length="277" mass="30136">MMRRRRPALSRSPSPRARPTERAMNEPSQRVGWGKPLGVVLALHLGLFAVPLSFDSSAEVEPEPITLTLKAPEPVAEPVEPTPEPEPPPEPEVVPEPPPEPVKPPPRQQVEAPKVASSEVVVPEPEPEIVPPPEEAPVSLEAPVEVDPEAAEDPVEETPVADEPAPEPTPAEPPAPLVDPVDWGAYESRITGALEAEKRYPRMARRMGVEGEAVVRMIIRRDGTLAQPPQLVRSSGNNLLDKEVLRMVEAAEPYAGLPEDSVIDEFELVVPVNFLLE</sequence>
<name>A0A5C6XII7_9DELT</name>
<evidence type="ECO:0000256" key="3">
    <source>
        <dbReference type="ARBA" id="ARBA00022448"/>
    </source>
</evidence>
<evidence type="ECO:0000256" key="9">
    <source>
        <dbReference type="ARBA" id="ARBA00023136"/>
    </source>
</evidence>
<dbReference type="PANTHER" id="PTHR33446:SF2">
    <property type="entry name" value="PROTEIN TONB"/>
    <property type="match status" value="1"/>
</dbReference>
<feature type="region of interest" description="Disordered" evidence="10">
    <location>
        <begin position="1"/>
        <end position="32"/>
    </location>
</feature>
<organism evidence="12 13">
    <name type="scientific">Lujinxingia vulgaris</name>
    <dbReference type="NCBI Taxonomy" id="2600176"/>
    <lineage>
        <taxon>Bacteria</taxon>
        <taxon>Deltaproteobacteria</taxon>
        <taxon>Bradymonadales</taxon>
        <taxon>Lujinxingiaceae</taxon>
        <taxon>Lujinxingia</taxon>
    </lineage>
</organism>
<dbReference type="PANTHER" id="PTHR33446">
    <property type="entry name" value="PROTEIN TONB-RELATED"/>
    <property type="match status" value="1"/>
</dbReference>
<comment type="caution">
    <text evidence="12">The sequence shown here is derived from an EMBL/GenBank/DDBJ whole genome shotgun (WGS) entry which is preliminary data.</text>
</comment>
<proteinExistence type="inferred from homology"/>
<dbReference type="GO" id="GO:0055085">
    <property type="term" value="P:transmembrane transport"/>
    <property type="evidence" value="ECO:0007669"/>
    <property type="project" value="InterPro"/>
</dbReference>
<evidence type="ECO:0000256" key="5">
    <source>
        <dbReference type="ARBA" id="ARBA00022519"/>
    </source>
</evidence>
<gene>
    <name evidence="12" type="ORF">FRC96_02445</name>
</gene>
<evidence type="ECO:0000259" key="11">
    <source>
        <dbReference type="PROSITE" id="PS52015"/>
    </source>
</evidence>
<dbReference type="NCBIfam" id="TIGR01352">
    <property type="entry name" value="tonB_Cterm"/>
    <property type="match status" value="1"/>
</dbReference>
<evidence type="ECO:0000256" key="8">
    <source>
        <dbReference type="ARBA" id="ARBA00022989"/>
    </source>
</evidence>